<dbReference type="PROSITE" id="PS50042">
    <property type="entry name" value="CNMP_BINDING_3"/>
    <property type="match status" value="3"/>
</dbReference>
<feature type="domain" description="Cyclic nucleotide-binding" evidence="1">
    <location>
        <begin position="79"/>
        <end position="105"/>
    </location>
</feature>
<dbReference type="PANTHER" id="PTHR23011:SF28">
    <property type="entry name" value="CYCLIC NUCLEOTIDE-BINDING DOMAIN CONTAINING PROTEIN"/>
    <property type="match status" value="1"/>
</dbReference>
<dbReference type="InterPro" id="IPR018490">
    <property type="entry name" value="cNMP-bd_dom_sf"/>
</dbReference>
<dbReference type="Gene3D" id="2.60.120.10">
    <property type="entry name" value="Jelly Rolls"/>
    <property type="match status" value="3"/>
</dbReference>
<dbReference type="SUPFAM" id="SSF51206">
    <property type="entry name" value="cAMP-binding domain-like"/>
    <property type="match status" value="2"/>
</dbReference>
<feature type="domain" description="Cyclic nucleotide-binding" evidence="1">
    <location>
        <begin position="289"/>
        <end position="336"/>
    </location>
</feature>
<dbReference type="InterPro" id="IPR018488">
    <property type="entry name" value="cNMP-bd_CS"/>
</dbReference>
<proteinExistence type="predicted"/>
<sequence length="673" mass="79294">MEYQRMIQVLKQQPKQRSERDIETLEDYFKENPNQFLDKVRKENGGKALKLTYKELKLVLHNCKPHQEDLGLKPDCHIIPPNKNIIEYGEHGITFYMILKGKVAVRVPLLLEKKIYNFQELCNTLFKYHPWFVKDDNYKHALSDIDHFYPEAVKKSKGQYFLNVKYLKSALERKLVKRKMLKEDLSPEFSPKSPINFTEEVKTSERLASKEDHYQRSFSFTILNKIRELTEGSSFGEIGIMSKKKRSATITTITDCTFAILEKSFSSIIGKIYRSEIHHKCERLNKFILFDKINEVLQEKAAIILKRHPIKFGMNLLSEGDPINYLYFILNGRFELNKKIYYKFKTATLHKQIDPENIRYSKYYCQKRTVRPLIENFMHIMAPCAQSFPKFKASVKGYMKNNSRILTLERYDIIGLPECLLESPYCIMDVKCISNDAEVYKMSKEDFLSFIPASEDIPTALQQKLLLINQRIKSLLYQLGSRFEEPFVEKKEKRRDPSMFKTTNVLSFKFEKPIKRDFTSKRNSFCLEDPTNIKMIAYKDLTINPDFSANKFELSDDKEIKAPTRIIETKELEKLLSKRYREKCLNKYVKNRGKNSKKLKIAHKNINFSLNNTQTNTFYRDNCKEVDSVVNTDIKAFMTHHKEDMRTSTLQGKESITSIPQHRTFHKNMKSKL</sequence>
<accession>A0AAD1XGB3</accession>
<dbReference type="Proteomes" id="UP001295684">
    <property type="component" value="Unassembled WGS sequence"/>
</dbReference>
<dbReference type="AlphaFoldDB" id="A0AAD1XGB3"/>
<reference evidence="2" key="1">
    <citation type="submission" date="2023-07" db="EMBL/GenBank/DDBJ databases">
        <authorList>
            <consortium name="AG Swart"/>
            <person name="Singh M."/>
            <person name="Singh A."/>
            <person name="Seah K."/>
            <person name="Emmerich C."/>
        </authorList>
    </citation>
    <scope>NUCLEOTIDE SEQUENCE</scope>
    <source>
        <strain evidence="2">DP1</strain>
    </source>
</reference>
<feature type="domain" description="Cyclic nucleotide-binding" evidence="1">
    <location>
        <begin position="226"/>
        <end position="263"/>
    </location>
</feature>
<dbReference type="EMBL" id="CAMPGE010012836">
    <property type="protein sequence ID" value="CAI2371593.1"/>
    <property type="molecule type" value="Genomic_DNA"/>
</dbReference>
<gene>
    <name evidence="2" type="ORF">ECRASSUSDP1_LOCUS12917</name>
</gene>
<dbReference type="PANTHER" id="PTHR23011">
    <property type="entry name" value="CYCLIC NUCLEOTIDE-BINDING DOMAIN CONTAINING PROTEIN"/>
    <property type="match status" value="1"/>
</dbReference>
<organism evidence="2 3">
    <name type="scientific">Euplotes crassus</name>
    <dbReference type="NCBI Taxonomy" id="5936"/>
    <lineage>
        <taxon>Eukaryota</taxon>
        <taxon>Sar</taxon>
        <taxon>Alveolata</taxon>
        <taxon>Ciliophora</taxon>
        <taxon>Intramacronucleata</taxon>
        <taxon>Spirotrichea</taxon>
        <taxon>Hypotrichia</taxon>
        <taxon>Euplotida</taxon>
        <taxon>Euplotidae</taxon>
        <taxon>Moneuplotes</taxon>
    </lineage>
</organism>
<keyword evidence="3" id="KW-1185">Reference proteome</keyword>
<evidence type="ECO:0000313" key="3">
    <source>
        <dbReference type="Proteomes" id="UP001295684"/>
    </source>
</evidence>
<evidence type="ECO:0000313" key="2">
    <source>
        <dbReference type="EMBL" id="CAI2371593.1"/>
    </source>
</evidence>
<name>A0AAD1XGB3_EUPCR</name>
<dbReference type="InterPro" id="IPR014710">
    <property type="entry name" value="RmlC-like_jellyroll"/>
</dbReference>
<protein>
    <recommendedName>
        <fullName evidence="1">Cyclic nucleotide-binding domain-containing protein</fullName>
    </recommendedName>
</protein>
<dbReference type="CDD" id="cd00038">
    <property type="entry name" value="CAP_ED"/>
    <property type="match status" value="1"/>
</dbReference>
<dbReference type="PROSITE" id="PS00888">
    <property type="entry name" value="CNMP_BINDING_1"/>
    <property type="match status" value="1"/>
</dbReference>
<dbReference type="PROSITE" id="PS00889">
    <property type="entry name" value="CNMP_BINDING_2"/>
    <property type="match status" value="1"/>
</dbReference>
<dbReference type="InterPro" id="IPR000595">
    <property type="entry name" value="cNMP-bd_dom"/>
</dbReference>
<comment type="caution">
    <text evidence="2">The sequence shown here is derived from an EMBL/GenBank/DDBJ whole genome shotgun (WGS) entry which is preliminary data.</text>
</comment>
<evidence type="ECO:0000259" key="1">
    <source>
        <dbReference type="PROSITE" id="PS50042"/>
    </source>
</evidence>